<proteinExistence type="predicted"/>
<feature type="compositionally biased region" description="Basic and acidic residues" evidence="2">
    <location>
        <begin position="216"/>
        <end position="251"/>
    </location>
</feature>
<name>A0ABN7SU65_OIKDI</name>
<keyword evidence="1" id="KW-0694">RNA-binding</keyword>
<feature type="compositionally biased region" description="Gly residues" evidence="2">
    <location>
        <begin position="845"/>
        <end position="856"/>
    </location>
</feature>
<protein>
    <submittedName>
        <fullName evidence="4">Oidioi.mRNA.OKI2018_I69.chr1.g3471.t1.cds</fullName>
    </submittedName>
</protein>
<dbReference type="Gene3D" id="3.40.50.800">
    <property type="entry name" value="Anticodon-binding domain"/>
    <property type="match status" value="1"/>
</dbReference>
<reference evidence="4 5" key="1">
    <citation type="submission" date="2021-04" db="EMBL/GenBank/DDBJ databases">
        <authorList>
            <person name="Bliznina A."/>
        </authorList>
    </citation>
    <scope>NUCLEOTIDE SEQUENCE [LARGE SCALE GENOMIC DNA]</scope>
</reference>
<dbReference type="InterPro" id="IPR000504">
    <property type="entry name" value="RRM_dom"/>
</dbReference>
<dbReference type="PANTHER" id="PTHR23295">
    <property type="entry name" value="NUCLEAR RECEPTOR COACTIVATOR 5-RELATED"/>
    <property type="match status" value="1"/>
</dbReference>
<dbReference type="Gene3D" id="3.30.70.330">
    <property type="match status" value="1"/>
</dbReference>
<feature type="domain" description="RRM" evidence="3">
    <location>
        <begin position="354"/>
        <end position="425"/>
    </location>
</feature>
<evidence type="ECO:0000256" key="2">
    <source>
        <dbReference type="SAM" id="MobiDB-lite"/>
    </source>
</evidence>
<dbReference type="SUPFAM" id="SSF52954">
    <property type="entry name" value="Class II aaRS ABD-related"/>
    <property type="match status" value="1"/>
</dbReference>
<evidence type="ECO:0000313" key="4">
    <source>
        <dbReference type="EMBL" id="CAG5107748.1"/>
    </source>
</evidence>
<dbReference type="Proteomes" id="UP001158576">
    <property type="component" value="Chromosome 1"/>
</dbReference>
<feature type="compositionally biased region" description="Basic and acidic residues" evidence="2">
    <location>
        <begin position="69"/>
        <end position="88"/>
    </location>
</feature>
<feature type="compositionally biased region" description="Polar residues" evidence="2">
    <location>
        <begin position="798"/>
        <end position="809"/>
    </location>
</feature>
<feature type="compositionally biased region" description="Low complexity" evidence="2">
    <location>
        <begin position="693"/>
        <end position="703"/>
    </location>
</feature>
<feature type="compositionally biased region" description="Low complexity" evidence="2">
    <location>
        <begin position="744"/>
        <end position="758"/>
    </location>
</feature>
<feature type="region of interest" description="Disordered" evidence="2">
    <location>
        <begin position="634"/>
        <end position="856"/>
    </location>
</feature>
<feature type="compositionally biased region" description="Pro residues" evidence="2">
    <location>
        <begin position="661"/>
        <end position="675"/>
    </location>
</feature>
<feature type="compositionally biased region" description="Low complexity" evidence="2">
    <location>
        <begin position="822"/>
        <end position="843"/>
    </location>
</feature>
<feature type="region of interest" description="Disordered" evidence="2">
    <location>
        <begin position="49"/>
        <end position="312"/>
    </location>
</feature>
<feature type="compositionally biased region" description="Basic and acidic residues" evidence="2">
    <location>
        <begin position="49"/>
        <end position="60"/>
    </location>
</feature>
<sequence>MSSFNYEPLKVRVSNENYNSEYGFDPDEKLSEIEQKMLENERRLAEIQKRSEFGFEEQNHYRTPPQSSEKYDPIEPTRNGRDYDDRRPPASSRGSYSDTNRSKDSYDRREGSSRDRDTNRRSDRESSRSERNQRENASSSSRSNRARVEDDDILEITEISKGEKRKSRSPKRDSRDTKRSKRSRSRSRDRRRSRSKDRKESSRRRTRTRSRSRDRKSRETRRSADRDSKKSSRSKDDRDRRDTQRDTRDSPSRSYSEYKAPPRDNHDHRSNPIMVEDDDPSNPIIQPSRGPKEKYVNAPPPVAGTRDDPNDFFNDELRKAIKAGRIKMTEEEMMDDGPMYTHTTNGKELEYQICRVFVGHLPVDYLSKDDIYHQFEKYGKIISISLHRGFAFIQYKAPEMARHAASSENGRRCKGASLEVNMAQLSKEEARKLPREGATLPPIRRTTPQCRIYIEGDNDRLYATQIERKLRILGVSVDTTVWLNTVRRARKTIEEELTEMQNDDDSICAVQISKNDQHKRTCTVHIFKPDPEEHRNMPVVEALILINMRVQNCRKQDQPPPGRIASILRLLTDGRQASLLEVEEVVDWLEKKRVDLGGFPRTFSTNECTDKLKSSIADLIGGKSYQKINEAEMKESGGHPNARNGAPPVGYSGAPQGRPNYQPPKGPQYDRPPPQQGGYQYQPPTNRGPPPQQGGSPQKPYGGYEEQDQMRYAPPQQAERSYAPPPQMASRGPPQGLAQPPPRAQQMPPMRGPPQQTQNPPPRQYQPPQQQSYQSYQQAHQQQPQSYQHQQYKPPAQPSQHAPQNTGTDFNALPDMPRRRQPPSGAPQSGQPQQQHGGYSQSGFVYGGGSGSQPRY</sequence>
<dbReference type="InterPro" id="IPR035979">
    <property type="entry name" value="RBD_domain_sf"/>
</dbReference>
<dbReference type="SUPFAM" id="SSF54928">
    <property type="entry name" value="RNA-binding domain, RBD"/>
    <property type="match status" value="1"/>
</dbReference>
<dbReference type="PANTHER" id="PTHR23295:SF6">
    <property type="entry name" value="NEOSIN, ISOFORM A"/>
    <property type="match status" value="1"/>
</dbReference>
<feature type="compositionally biased region" description="Basic and acidic residues" evidence="2">
    <location>
        <begin position="100"/>
        <end position="134"/>
    </location>
</feature>
<feature type="compositionally biased region" description="Low complexity" evidence="2">
    <location>
        <begin position="766"/>
        <end position="794"/>
    </location>
</feature>
<dbReference type="InterPro" id="IPR052600">
    <property type="entry name" value="Nuc_rcpt_coact/corep"/>
</dbReference>
<feature type="compositionally biased region" description="Basic and acidic residues" evidence="2">
    <location>
        <begin position="260"/>
        <end position="270"/>
    </location>
</feature>
<dbReference type="InterPro" id="IPR036621">
    <property type="entry name" value="Anticodon-bd_dom_sf"/>
</dbReference>
<feature type="compositionally biased region" description="Basic residues" evidence="2">
    <location>
        <begin position="178"/>
        <end position="215"/>
    </location>
</feature>
<gene>
    <name evidence="4" type="ORF">OKIOD_LOCUS12236</name>
</gene>
<dbReference type="Pfam" id="PF00076">
    <property type="entry name" value="RRM_1"/>
    <property type="match status" value="1"/>
</dbReference>
<dbReference type="EMBL" id="OU015566">
    <property type="protein sequence ID" value="CAG5107748.1"/>
    <property type="molecule type" value="Genomic_DNA"/>
</dbReference>
<keyword evidence="5" id="KW-1185">Reference proteome</keyword>
<dbReference type="PROSITE" id="PS50102">
    <property type="entry name" value="RRM"/>
    <property type="match status" value="1"/>
</dbReference>
<evidence type="ECO:0000256" key="1">
    <source>
        <dbReference type="PROSITE-ProRule" id="PRU00176"/>
    </source>
</evidence>
<accession>A0ABN7SU65</accession>
<evidence type="ECO:0000313" key="5">
    <source>
        <dbReference type="Proteomes" id="UP001158576"/>
    </source>
</evidence>
<dbReference type="InterPro" id="IPR012677">
    <property type="entry name" value="Nucleotide-bd_a/b_plait_sf"/>
</dbReference>
<evidence type="ECO:0000259" key="3">
    <source>
        <dbReference type="PROSITE" id="PS50102"/>
    </source>
</evidence>
<organism evidence="4 5">
    <name type="scientific">Oikopleura dioica</name>
    <name type="common">Tunicate</name>
    <dbReference type="NCBI Taxonomy" id="34765"/>
    <lineage>
        <taxon>Eukaryota</taxon>
        <taxon>Metazoa</taxon>
        <taxon>Chordata</taxon>
        <taxon>Tunicata</taxon>
        <taxon>Appendicularia</taxon>
        <taxon>Copelata</taxon>
        <taxon>Oikopleuridae</taxon>
        <taxon>Oikopleura</taxon>
    </lineage>
</organism>
<feature type="region of interest" description="Disordered" evidence="2">
    <location>
        <begin position="1"/>
        <end position="26"/>
    </location>
</feature>
<dbReference type="SMART" id="SM00360">
    <property type="entry name" value="RRM"/>
    <property type="match status" value="1"/>
</dbReference>
<dbReference type="CDD" id="cd12341">
    <property type="entry name" value="RRM_hnRNPC_like"/>
    <property type="match status" value="1"/>
</dbReference>